<evidence type="ECO:0000313" key="1">
    <source>
        <dbReference type="EMBL" id="CEK81205.1"/>
    </source>
</evidence>
<protein>
    <submittedName>
        <fullName evidence="1">Uncharacterized protein</fullName>
    </submittedName>
</protein>
<sequence length="62" mass="7378">MASQEMKRLTKLARAGWSLIQHHPTQSFTETKTLLKQFSKMMWRKNKTQHKYIKQKNADLSS</sequence>
<accession>A0A0B7AMP4</accession>
<dbReference type="EMBL" id="HACG01034340">
    <property type="protein sequence ID" value="CEK81205.1"/>
    <property type="molecule type" value="Transcribed_RNA"/>
</dbReference>
<organism evidence="1">
    <name type="scientific">Arion vulgaris</name>
    <dbReference type="NCBI Taxonomy" id="1028688"/>
    <lineage>
        <taxon>Eukaryota</taxon>
        <taxon>Metazoa</taxon>
        <taxon>Spiralia</taxon>
        <taxon>Lophotrochozoa</taxon>
        <taxon>Mollusca</taxon>
        <taxon>Gastropoda</taxon>
        <taxon>Heterobranchia</taxon>
        <taxon>Euthyneura</taxon>
        <taxon>Panpulmonata</taxon>
        <taxon>Eupulmonata</taxon>
        <taxon>Stylommatophora</taxon>
        <taxon>Helicina</taxon>
        <taxon>Arionoidea</taxon>
        <taxon>Arionidae</taxon>
        <taxon>Arion</taxon>
    </lineage>
</organism>
<feature type="non-terminal residue" evidence="1">
    <location>
        <position position="62"/>
    </location>
</feature>
<name>A0A0B7AMP4_9EUPU</name>
<gene>
    <name evidence="1" type="primary">ORF124828</name>
</gene>
<dbReference type="AlphaFoldDB" id="A0A0B7AMP4"/>
<reference evidence="1" key="1">
    <citation type="submission" date="2014-12" db="EMBL/GenBank/DDBJ databases">
        <title>Insight into the proteome of Arion vulgaris.</title>
        <authorList>
            <person name="Aradska J."/>
            <person name="Bulat T."/>
            <person name="Smidak R."/>
            <person name="Sarate P."/>
            <person name="Gangsoo J."/>
            <person name="Sialana F."/>
            <person name="Bilban M."/>
            <person name="Lubec G."/>
        </authorList>
    </citation>
    <scope>NUCLEOTIDE SEQUENCE</scope>
    <source>
        <tissue evidence="1">Skin</tissue>
    </source>
</reference>
<proteinExistence type="predicted"/>